<keyword evidence="7" id="KW-0998">Cell outer membrane</keyword>
<dbReference type="GO" id="GO:0015562">
    <property type="term" value="F:efflux transmembrane transporter activity"/>
    <property type="evidence" value="ECO:0007669"/>
    <property type="project" value="InterPro"/>
</dbReference>
<keyword evidence="6" id="KW-0472">Membrane</keyword>
<keyword evidence="3" id="KW-0813">Transport</keyword>
<evidence type="ECO:0000256" key="6">
    <source>
        <dbReference type="ARBA" id="ARBA00023136"/>
    </source>
</evidence>
<keyword evidence="10" id="KW-1185">Reference proteome</keyword>
<dbReference type="GO" id="GO:1990281">
    <property type="term" value="C:efflux pump complex"/>
    <property type="evidence" value="ECO:0007669"/>
    <property type="project" value="TreeGrafter"/>
</dbReference>
<evidence type="ECO:0000256" key="5">
    <source>
        <dbReference type="ARBA" id="ARBA00022692"/>
    </source>
</evidence>
<dbReference type="RefSeq" id="WP_083711009.1">
    <property type="nucleotide sequence ID" value="NZ_LT605205.1"/>
</dbReference>
<dbReference type="PANTHER" id="PTHR30026:SF20">
    <property type="entry name" value="OUTER MEMBRANE PROTEIN TOLC"/>
    <property type="match status" value="1"/>
</dbReference>
<dbReference type="KEGG" id="psac:PSM36_2044"/>
<gene>
    <name evidence="9" type="ORF">PSM36_2044</name>
</gene>
<dbReference type="GO" id="GO:0009279">
    <property type="term" value="C:cell outer membrane"/>
    <property type="evidence" value="ECO:0007669"/>
    <property type="project" value="UniProtKB-SubCell"/>
</dbReference>
<dbReference type="EMBL" id="LT605205">
    <property type="protein sequence ID" value="SCD20851.1"/>
    <property type="molecule type" value="Genomic_DNA"/>
</dbReference>
<keyword evidence="8" id="KW-0175">Coiled coil</keyword>
<protein>
    <submittedName>
        <fullName evidence="9">Outer membrane protein TolC</fullName>
    </submittedName>
</protein>
<dbReference type="GO" id="GO:0015288">
    <property type="term" value="F:porin activity"/>
    <property type="evidence" value="ECO:0007669"/>
    <property type="project" value="TreeGrafter"/>
</dbReference>
<reference evidence="10" key="1">
    <citation type="submission" date="2016-08" db="EMBL/GenBank/DDBJ databases">
        <authorList>
            <person name="Wibberg D."/>
        </authorList>
    </citation>
    <scope>NUCLEOTIDE SEQUENCE [LARGE SCALE GENOMIC DNA]</scope>
</reference>
<dbReference type="Gene3D" id="1.20.1600.10">
    <property type="entry name" value="Outer membrane efflux proteins (OEP)"/>
    <property type="match status" value="1"/>
</dbReference>
<feature type="coiled-coil region" evidence="8">
    <location>
        <begin position="42"/>
        <end position="69"/>
    </location>
</feature>
<dbReference type="InterPro" id="IPR051906">
    <property type="entry name" value="TolC-like"/>
</dbReference>
<dbReference type="SUPFAM" id="SSF56954">
    <property type="entry name" value="Outer membrane efflux proteins (OEP)"/>
    <property type="match status" value="1"/>
</dbReference>
<proteinExistence type="inferred from homology"/>
<evidence type="ECO:0000313" key="10">
    <source>
        <dbReference type="Proteomes" id="UP000187464"/>
    </source>
</evidence>
<dbReference type="STRING" id="1642647.PSM36_2044"/>
<evidence type="ECO:0000313" key="9">
    <source>
        <dbReference type="EMBL" id="SCD20851.1"/>
    </source>
</evidence>
<name>A0A1R3SZD0_9BACT</name>
<evidence type="ECO:0000256" key="4">
    <source>
        <dbReference type="ARBA" id="ARBA00022452"/>
    </source>
</evidence>
<dbReference type="AlphaFoldDB" id="A0A1R3SZD0"/>
<evidence type="ECO:0000256" key="8">
    <source>
        <dbReference type="SAM" id="Coils"/>
    </source>
</evidence>
<organism evidence="9 10">
    <name type="scientific">Proteiniphilum saccharofermentans</name>
    <dbReference type="NCBI Taxonomy" id="1642647"/>
    <lineage>
        <taxon>Bacteria</taxon>
        <taxon>Pseudomonadati</taxon>
        <taxon>Bacteroidota</taxon>
        <taxon>Bacteroidia</taxon>
        <taxon>Bacteroidales</taxon>
        <taxon>Dysgonomonadaceae</taxon>
        <taxon>Proteiniphilum</taxon>
    </lineage>
</organism>
<comment type="similarity">
    <text evidence="2">Belongs to the outer membrane factor (OMF) (TC 1.B.17) family.</text>
</comment>
<dbReference type="PANTHER" id="PTHR30026">
    <property type="entry name" value="OUTER MEMBRANE PROTEIN TOLC"/>
    <property type="match status" value="1"/>
</dbReference>
<evidence type="ECO:0000256" key="7">
    <source>
        <dbReference type="ARBA" id="ARBA00023237"/>
    </source>
</evidence>
<evidence type="ECO:0000256" key="2">
    <source>
        <dbReference type="ARBA" id="ARBA00007613"/>
    </source>
</evidence>
<dbReference type="InterPro" id="IPR003423">
    <property type="entry name" value="OMP_efflux"/>
</dbReference>
<evidence type="ECO:0000256" key="3">
    <source>
        <dbReference type="ARBA" id="ARBA00022448"/>
    </source>
</evidence>
<keyword evidence="4" id="KW-1134">Transmembrane beta strand</keyword>
<comment type="subcellular location">
    <subcellularLocation>
        <location evidence="1">Cell outer membrane</location>
    </subcellularLocation>
</comment>
<dbReference type="Proteomes" id="UP000187464">
    <property type="component" value="Chromosome I"/>
</dbReference>
<keyword evidence="5" id="KW-0812">Transmembrane</keyword>
<dbReference type="Pfam" id="PF02321">
    <property type="entry name" value="OEP"/>
    <property type="match status" value="2"/>
</dbReference>
<sequence length="503" mass="57247">MKMRIMNPDKQQFTCLLTLITLFVFPLSAQQKLTLDVCRTLALEQNREIRIAQNEMQAATHARKSAQTQYLPKVSFGGAWLRTGKAIQPLENDLFLPVVPFNTIDPATGRFNPEALKDPETAVNTLVFNPETGAPMVDQAGNPIFKNYAMLPADKLVFDHKNSYYARFTVTQPIFTGFKITEANHIARRAENIAKEKEVLTRAEVVAKTDEAFWRVVSLQEKLKLANAYEALLDRLVTDLENMYAEGIITRNDVLKAQVKQNEAKLKTLQAENGCALSKMALAQIIGMEESEIEVDTDTMEKPPLSMPASFYQEISPDNRAEITMLKEKAAIMESKRNIERSRFMPDVALTGGYGWMNPNPYNGLRSEFGGNWSVGVMVSIPIFTWGERRHDLHAAKLKTKNVQLELNEAREMIDLQIRQNRYRYSEALKKAEMTGLSRKQAEENMRMAKENLMEGRSRLTELLEAQLQWENASSEHIDALVEMRTTLLELDKSTGEIYNHLY</sequence>
<evidence type="ECO:0000256" key="1">
    <source>
        <dbReference type="ARBA" id="ARBA00004442"/>
    </source>
</evidence>
<accession>A0A1R3SZD0</accession>
<feature type="coiled-coil region" evidence="8">
    <location>
        <begin position="226"/>
        <end position="272"/>
    </location>
</feature>